<dbReference type="Gene3D" id="3.40.640.10">
    <property type="entry name" value="Type I PLP-dependent aspartate aminotransferase-like (Major domain)"/>
    <property type="match status" value="1"/>
</dbReference>
<dbReference type="PANTHER" id="PTHR46577:SF1">
    <property type="entry name" value="HTH-TYPE TRANSCRIPTIONAL REGULATORY PROTEIN GABR"/>
    <property type="match status" value="1"/>
</dbReference>
<feature type="domain" description="HTH gntR-type" evidence="6">
    <location>
        <begin position="20"/>
        <end position="88"/>
    </location>
</feature>
<dbReference type="SUPFAM" id="SSF53383">
    <property type="entry name" value="PLP-dependent transferases"/>
    <property type="match status" value="1"/>
</dbReference>
<dbReference type="GO" id="GO:0008483">
    <property type="term" value="F:transaminase activity"/>
    <property type="evidence" value="ECO:0007669"/>
    <property type="project" value="UniProtKB-KW"/>
</dbReference>
<evidence type="ECO:0000256" key="1">
    <source>
        <dbReference type="ARBA" id="ARBA00005384"/>
    </source>
</evidence>
<dbReference type="InterPro" id="IPR036388">
    <property type="entry name" value="WH-like_DNA-bd_sf"/>
</dbReference>
<name>A0A4R0HC73_9ACTN</name>
<evidence type="ECO:0000256" key="4">
    <source>
        <dbReference type="ARBA" id="ARBA00023125"/>
    </source>
</evidence>
<dbReference type="GO" id="GO:0030170">
    <property type="term" value="F:pyridoxal phosphate binding"/>
    <property type="evidence" value="ECO:0007669"/>
    <property type="project" value="InterPro"/>
</dbReference>
<dbReference type="CDD" id="cd00609">
    <property type="entry name" value="AAT_like"/>
    <property type="match status" value="1"/>
</dbReference>
<dbReference type="Gene3D" id="1.10.10.10">
    <property type="entry name" value="Winged helix-like DNA-binding domain superfamily/Winged helix DNA-binding domain"/>
    <property type="match status" value="1"/>
</dbReference>
<dbReference type="AlphaFoldDB" id="A0A4R0HC73"/>
<dbReference type="SUPFAM" id="SSF46785">
    <property type="entry name" value="Winged helix' DNA-binding domain"/>
    <property type="match status" value="1"/>
</dbReference>
<keyword evidence="2" id="KW-0663">Pyridoxal phosphate</keyword>
<keyword evidence="7" id="KW-0032">Aminotransferase</keyword>
<evidence type="ECO:0000313" key="8">
    <source>
        <dbReference type="Proteomes" id="UP000292346"/>
    </source>
</evidence>
<dbReference type="EMBL" id="SJJZ01000002">
    <property type="protein sequence ID" value="TCC08675.1"/>
    <property type="molecule type" value="Genomic_DNA"/>
</dbReference>
<comment type="caution">
    <text evidence="7">The sequence shown here is derived from an EMBL/GenBank/DDBJ whole genome shotgun (WGS) entry which is preliminary data.</text>
</comment>
<evidence type="ECO:0000259" key="6">
    <source>
        <dbReference type="PROSITE" id="PS50949"/>
    </source>
</evidence>
<evidence type="ECO:0000313" key="7">
    <source>
        <dbReference type="EMBL" id="TCC08675.1"/>
    </source>
</evidence>
<dbReference type="PRINTS" id="PR00035">
    <property type="entry name" value="HTHGNTR"/>
</dbReference>
<dbReference type="InterPro" id="IPR004839">
    <property type="entry name" value="Aminotransferase_I/II_large"/>
</dbReference>
<keyword evidence="8" id="KW-1185">Reference proteome</keyword>
<evidence type="ECO:0000256" key="5">
    <source>
        <dbReference type="ARBA" id="ARBA00023163"/>
    </source>
</evidence>
<accession>A0A4R0HC73</accession>
<dbReference type="InterPro" id="IPR051446">
    <property type="entry name" value="HTH_trans_reg/aminotransferase"/>
</dbReference>
<keyword evidence="5" id="KW-0804">Transcription</keyword>
<proteinExistence type="inferred from homology"/>
<sequence>MAKQSTRAAWTVVLTLDGDGKLHRQVERALREAIRSGRVSTGTVLPPSRELAAQLDCSRWAVTQAYSQLVTEGYLATRVGSGTWVSWSGPTQRTARRTAAASVATYRFDLAPGAPDLRAFPRTRWAEAARAAARTVPTADLGYPDEQGYLPLREQMSDYLQRSRGAIASAADVVIRSGVSASVAQLCAGLRAMGIDRIAVEDPGWTRLRAVIESTGLRLEPVPVDDHGLQVERLSRRDDLRAVVVTAAHQFPTGVVLAPHRRLGLIDWARRTNGVILEDDYDAEFRYDRSPVGTLQGMAPEHVVLLGSLSKTLSPAIGIGWFVAQGQWRRLLEGPAVLGPSTINQATFAELVAVGAYDRHLRAMQRRYKRRRDCVLTALQHELPTWTIGGAAAGLHLTLTHPSNPDTSLLTTAAGDLGTRIVPLRDYRIHTTETQDGIVLGYGNIADNDVGPAIRSLAKAFANSRRRAAQPRS</sequence>
<dbReference type="Proteomes" id="UP000292346">
    <property type="component" value="Unassembled WGS sequence"/>
</dbReference>
<gene>
    <name evidence="7" type="ORF">E0H45_22760</name>
</gene>
<comment type="similarity">
    <text evidence="1">In the C-terminal section; belongs to the class-I pyridoxal-phosphate-dependent aminotransferase family.</text>
</comment>
<dbReference type="PROSITE" id="PS50949">
    <property type="entry name" value="HTH_GNTR"/>
    <property type="match status" value="1"/>
</dbReference>
<reference evidence="7 8" key="1">
    <citation type="submission" date="2019-02" db="EMBL/GenBank/DDBJ databases">
        <title>Kribbella capetownensis sp. nov. and Kribbella speibonae sp. nov., isolated from soil.</title>
        <authorList>
            <person name="Curtis S.M."/>
            <person name="Norton I."/>
            <person name="Everest G.J."/>
            <person name="Meyers P.R."/>
        </authorList>
    </citation>
    <scope>NUCLEOTIDE SEQUENCE [LARGE SCALE GENOMIC DNA]</scope>
    <source>
        <strain evidence="7 8">KCTC 29219</strain>
    </source>
</reference>
<dbReference type="OrthoDB" id="594134at2"/>
<organism evidence="7 8">
    <name type="scientific">Kribbella soli</name>
    <dbReference type="NCBI Taxonomy" id="1124743"/>
    <lineage>
        <taxon>Bacteria</taxon>
        <taxon>Bacillati</taxon>
        <taxon>Actinomycetota</taxon>
        <taxon>Actinomycetes</taxon>
        <taxon>Propionibacteriales</taxon>
        <taxon>Kribbellaceae</taxon>
        <taxon>Kribbella</taxon>
    </lineage>
</organism>
<dbReference type="CDD" id="cd07377">
    <property type="entry name" value="WHTH_GntR"/>
    <property type="match status" value="1"/>
</dbReference>
<dbReference type="InterPro" id="IPR015421">
    <property type="entry name" value="PyrdxlP-dep_Trfase_major"/>
</dbReference>
<dbReference type="GO" id="GO:0003700">
    <property type="term" value="F:DNA-binding transcription factor activity"/>
    <property type="evidence" value="ECO:0007669"/>
    <property type="project" value="InterPro"/>
</dbReference>
<keyword evidence="7" id="KW-0808">Transferase</keyword>
<dbReference type="GO" id="GO:0003677">
    <property type="term" value="F:DNA binding"/>
    <property type="evidence" value="ECO:0007669"/>
    <property type="project" value="UniProtKB-KW"/>
</dbReference>
<dbReference type="SMART" id="SM00345">
    <property type="entry name" value="HTH_GNTR"/>
    <property type="match status" value="1"/>
</dbReference>
<protein>
    <submittedName>
        <fullName evidence="7">PLP-dependent aminotransferase family protein</fullName>
    </submittedName>
</protein>
<evidence type="ECO:0000256" key="2">
    <source>
        <dbReference type="ARBA" id="ARBA00022898"/>
    </source>
</evidence>
<evidence type="ECO:0000256" key="3">
    <source>
        <dbReference type="ARBA" id="ARBA00023015"/>
    </source>
</evidence>
<dbReference type="RefSeq" id="WP_131340330.1">
    <property type="nucleotide sequence ID" value="NZ_SJJZ01000002.1"/>
</dbReference>
<keyword evidence="3" id="KW-0805">Transcription regulation</keyword>
<dbReference type="Pfam" id="PF00392">
    <property type="entry name" value="GntR"/>
    <property type="match status" value="1"/>
</dbReference>
<dbReference type="PANTHER" id="PTHR46577">
    <property type="entry name" value="HTH-TYPE TRANSCRIPTIONAL REGULATORY PROTEIN GABR"/>
    <property type="match status" value="1"/>
</dbReference>
<dbReference type="InterPro" id="IPR015424">
    <property type="entry name" value="PyrdxlP-dep_Trfase"/>
</dbReference>
<keyword evidence="4" id="KW-0238">DNA-binding</keyword>
<dbReference type="InterPro" id="IPR000524">
    <property type="entry name" value="Tscrpt_reg_HTH_GntR"/>
</dbReference>
<dbReference type="InterPro" id="IPR036390">
    <property type="entry name" value="WH_DNA-bd_sf"/>
</dbReference>
<dbReference type="Pfam" id="PF00155">
    <property type="entry name" value="Aminotran_1_2"/>
    <property type="match status" value="1"/>
</dbReference>